<organism evidence="1 2">
    <name type="scientific">Candidatus Cryptobacteroides faecigallinarum</name>
    <dbReference type="NCBI Taxonomy" id="2840763"/>
    <lineage>
        <taxon>Bacteria</taxon>
        <taxon>Pseudomonadati</taxon>
        <taxon>Bacteroidota</taxon>
        <taxon>Bacteroidia</taxon>
        <taxon>Bacteroidales</taxon>
        <taxon>Candidatus Cryptobacteroides</taxon>
    </lineage>
</organism>
<dbReference type="EMBL" id="JADIMD010000039">
    <property type="protein sequence ID" value="MBO8474190.1"/>
    <property type="molecule type" value="Genomic_DNA"/>
</dbReference>
<dbReference type="Pfam" id="PF16125">
    <property type="entry name" value="DUF4837"/>
    <property type="match status" value="1"/>
</dbReference>
<evidence type="ECO:0000313" key="2">
    <source>
        <dbReference type="Proteomes" id="UP000823757"/>
    </source>
</evidence>
<dbReference type="Proteomes" id="UP000823757">
    <property type="component" value="Unassembled WGS sequence"/>
</dbReference>
<gene>
    <name evidence="1" type="ORF">IAB91_02730</name>
</gene>
<dbReference type="InterPro" id="IPR032286">
    <property type="entry name" value="DUF4837"/>
</dbReference>
<reference evidence="1" key="2">
    <citation type="journal article" date="2021" name="PeerJ">
        <title>Extensive microbial diversity within the chicken gut microbiome revealed by metagenomics and culture.</title>
        <authorList>
            <person name="Gilroy R."/>
            <person name="Ravi A."/>
            <person name="Getino M."/>
            <person name="Pursley I."/>
            <person name="Horton D.L."/>
            <person name="Alikhan N.F."/>
            <person name="Baker D."/>
            <person name="Gharbi K."/>
            <person name="Hall N."/>
            <person name="Watson M."/>
            <person name="Adriaenssens E.M."/>
            <person name="Foster-Nyarko E."/>
            <person name="Jarju S."/>
            <person name="Secka A."/>
            <person name="Antonio M."/>
            <person name="Oren A."/>
            <person name="Chaudhuri R.R."/>
            <person name="La Ragione R."/>
            <person name="Hildebrand F."/>
            <person name="Pallen M.J."/>
        </authorList>
    </citation>
    <scope>NUCLEOTIDE SEQUENCE</scope>
    <source>
        <strain evidence="1">B1-13419</strain>
    </source>
</reference>
<comment type="caution">
    <text evidence="1">The sequence shown here is derived from an EMBL/GenBank/DDBJ whole genome shotgun (WGS) entry which is preliminary data.</text>
</comment>
<evidence type="ECO:0000313" key="1">
    <source>
        <dbReference type="EMBL" id="MBO8474190.1"/>
    </source>
</evidence>
<proteinExistence type="predicted"/>
<name>A0A9D9IL23_9BACT</name>
<dbReference type="PROSITE" id="PS51257">
    <property type="entry name" value="PROKAR_LIPOPROTEIN"/>
    <property type="match status" value="1"/>
</dbReference>
<sequence length="335" mass="37899">MKHIFSIAAIAATVMAAVSCGCSPKEKLLPTVSGKAGEVIVVINRTDWEGAVGTELRELLASDCPFLPQKEPLYTLVDVSPSAFTNIFQIHRNILLMNISNDVTKPGVVIRYNVWARPQCVIGINAIDNESALQLIKENSSLILNTLEQAERDRIISNSKQYEERSLAPVVTAFVGGSPHFPTGYTLKKQTSDFIWIAYETTYVNKGFFVYKYPATGTADDFKVENIIAKRNEVLKNNVPGMFENTYMTTSDVTTPGIEFVKYKGREFAQVRGYWEVHNDYMGGPFVSHTFYSKDGKELIVMEGFVYAPRYDKRHYMREVESILYSFEWADEEKK</sequence>
<dbReference type="AlphaFoldDB" id="A0A9D9IL23"/>
<reference evidence="1" key="1">
    <citation type="submission" date="2020-10" db="EMBL/GenBank/DDBJ databases">
        <authorList>
            <person name="Gilroy R."/>
        </authorList>
    </citation>
    <scope>NUCLEOTIDE SEQUENCE</scope>
    <source>
        <strain evidence="1">B1-13419</strain>
    </source>
</reference>
<protein>
    <submittedName>
        <fullName evidence="1">DUF4837 family protein</fullName>
    </submittedName>
</protein>
<accession>A0A9D9IL23</accession>